<evidence type="ECO:0000256" key="4">
    <source>
        <dbReference type="ARBA" id="ARBA00022723"/>
    </source>
</evidence>
<dbReference type="InterPro" id="IPR001663">
    <property type="entry name" value="Rng_hydr_dOase-A"/>
</dbReference>
<dbReference type="RefSeq" id="WP_084225978.1">
    <property type="nucleotide sequence ID" value="NZ_CADFGF010000016.1"/>
</dbReference>
<keyword evidence="6" id="KW-0408">Iron</keyword>
<dbReference type="SUPFAM" id="SSF50022">
    <property type="entry name" value="ISP domain"/>
    <property type="match status" value="1"/>
</dbReference>
<dbReference type="Gene3D" id="2.102.10.10">
    <property type="entry name" value="Rieske [2Fe-2S] iron-sulphur domain"/>
    <property type="match status" value="1"/>
</dbReference>
<dbReference type="Pfam" id="PF00355">
    <property type="entry name" value="Rieske"/>
    <property type="match status" value="1"/>
</dbReference>
<feature type="domain" description="Rieske" evidence="8">
    <location>
        <begin position="32"/>
        <end position="141"/>
    </location>
</feature>
<evidence type="ECO:0000313" key="9">
    <source>
        <dbReference type="EMBL" id="NLP65461.1"/>
    </source>
</evidence>
<evidence type="ECO:0000256" key="1">
    <source>
        <dbReference type="ARBA" id="ARBA00001962"/>
    </source>
</evidence>
<keyword evidence="4" id="KW-0479">Metal-binding</keyword>
<dbReference type="Gene3D" id="3.90.380.10">
    <property type="entry name" value="Naphthalene 1,2-dioxygenase Alpha Subunit, Chain A, domain 1"/>
    <property type="match status" value="2"/>
</dbReference>
<name>A0A8T6ZKW8_9BURK</name>
<reference evidence="9" key="2">
    <citation type="submission" date="2020-04" db="EMBL/GenBank/DDBJ databases">
        <authorList>
            <person name="Alexandrino P."/>
            <person name="Mendonca T."/>
            <person name="Guaman L."/>
            <person name="Cherix J."/>
            <person name="Lozano-Sakalauskas G."/>
            <person name="Fujita A."/>
            <person name="Filho E.R."/>
            <person name="Long P."/>
            <person name="Padilla G."/>
            <person name="Taciro M.K."/>
            <person name="Gomez J.G."/>
            <person name="Silva L.F."/>
            <person name="Torres M."/>
        </authorList>
    </citation>
    <scope>NUCLEOTIDE SEQUENCE</scope>
    <source>
        <strain evidence="9">LMG 19450</strain>
    </source>
</reference>
<comment type="caution">
    <text evidence="9">The sequence shown here is derived from an EMBL/GenBank/DDBJ whole genome shotgun (WGS) entry which is preliminary data.</text>
</comment>
<proteinExistence type="inferred from homology"/>
<evidence type="ECO:0000256" key="3">
    <source>
        <dbReference type="ARBA" id="ARBA00022714"/>
    </source>
</evidence>
<gene>
    <name evidence="9" type="ORF">NH14_030855</name>
</gene>
<dbReference type="GO" id="GO:0051213">
    <property type="term" value="F:dioxygenase activity"/>
    <property type="evidence" value="ECO:0007669"/>
    <property type="project" value="UniProtKB-KW"/>
</dbReference>
<evidence type="ECO:0000256" key="7">
    <source>
        <dbReference type="ARBA" id="ARBA00023014"/>
    </source>
</evidence>
<dbReference type="Proteomes" id="UP000030460">
    <property type="component" value="Unassembled WGS sequence"/>
</dbReference>
<sequence length="354" mass="40855">MKSARLPIPGAAYHSRETFSRETEKIFGQAWSFLCHKNEIKEDNAYVVRQIGTEDVIVVHLGNEEYAAYINICPHRCAKLVTAVEGNCKGRFVCPYHAWTFNVQGELIVVPAQEHYLKDLSLDDHRLVAVKCELWNGLLFANLDRNDSSLVAALGNFPEYLRDYSHSIEEMELVTTVIMDVAVNWKIIVENYVEDYHFSFVHPQTLKVFDHKATQTTPTGDNILVYMPYRQTRPAGPCKYPWATDGGSPQGFIWPSMTIQPAVNHLSIFQIVPLEPERTVVRIPVYQTPEQKRNWPMDIDELTVNIHTDMEEDFVICREMQRNTHSSHYRIGVLSRPHELGIELFANVWWKYMG</sequence>
<comment type="similarity">
    <text evidence="2">Belongs to the bacterial ring-hydroxylating dioxygenase alpha subunit family.</text>
</comment>
<comment type="cofactor">
    <cofactor evidence="1">
        <name>Fe cation</name>
        <dbReference type="ChEBI" id="CHEBI:24875"/>
    </cofactor>
</comment>
<dbReference type="EMBL" id="JTDB02000014">
    <property type="protein sequence ID" value="NLP65461.1"/>
    <property type="molecule type" value="Genomic_DNA"/>
</dbReference>
<accession>A0A8T6ZKW8</accession>
<keyword evidence="10" id="KW-1185">Reference proteome</keyword>
<evidence type="ECO:0000256" key="2">
    <source>
        <dbReference type="ARBA" id="ARBA00008751"/>
    </source>
</evidence>
<evidence type="ECO:0000259" key="8">
    <source>
        <dbReference type="PROSITE" id="PS51296"/>
    </source>
</evidence>
<dbReference type="InterPro" id="IPR036922">
    <property type="entry name" value="Rieske_2Fe-2S_sf"/>
</dbReference>
<dbReference type="GO" id="GO:0051537">
    <property type="term" value="F:2 iron, 2 sulfur cluster binding"/>
    <property type="evidence" value="ECO:0007669"/>
    <property type="project" value="UniProtKB-KW"/>
</dbReference>
<dbReference type="CDD" id="cd00680">
    <property type="entry name" value="RHO_alpha_C"/>
    <property type="match status" value="1"/>
</dbReference>
<dbReference type="PRINTS" id="PR00090">
    <property type="entry name" value="RNGDIOXGNASE"/>
</dbReference>
<dbReference type="GO" id="GO:0005506">
    <property type="term" value="F:iron ion binding"/>
    <property type="evidence" value="ECO:0007669"/>
    <property type="project" value="InterPro"/>
</dbReference>
<dbReference type="PROSITE" id="PS51296">
    <property type="entry name" value="RIESKE"/>
    <property type="match status" value="1"/>
</dbReference>
<dbReference type="InterPro" id="IPR017941">
    <property type="entry name" value="Rieske_2Fe-2S"/>
</dbReference>
<evidence type="ECO:0000256" key="5">
    <source>
        <dbReference type="ARBA" id="ARBA00023002"/>
    </source>
</evidence>
<dbReference type="Pfam" id="PF00848">
    <property type="entry name" value="Ring_hydroxyl_A"/>
    <property type="match status" value="1"/>
</dbReference>
<dbReference type="PANTHER" id="PTHR43756">
    <property type="entry name" value="CHOLINE MONOOXYGENASE, CHLOROPLASTIC"/>
    <property type="match status" value="1"/>
</dbReference>
<protein>
    <submittedName>
        <fullName evidence="9">Aromatic ring-hydroxylating dioxygenase subunit alpha</fullName>
    </submittedName>
</protein>
<reference evidence="9" key="1">
    <citation type="journal article" date="2015" name="Genome Announc.">
        <title>Draft Genome Sequence of the Polyhydroxyalkanoate-Producing Bacterium Burkholderia sacchari LMG 19450 Isolated from Brazilian Sugarcane Plantation Soil.</title>
        <authorList>
            <person name="Alexandrino P.M."/>
            <person name="Mendonca T.T."/>
            <person name="Guaman Bautista L.P."/>
            <person name="Cherix J."/>
            <person name="Lozano-Sakalauskas G.C."/>
            <person name="Fujita A."/>
            <person name="Ramos Filho E."/>
            <person name="Long P."/>
            <person name="Padilla G."/>
            <person name="Taciro M.K."/>
            <person name="Gomez J.G."/>
            <person name="Silva L.F."/>
        </authorList>
    </citation>
    <scope>NUCLEOTIDE SEQUENCE</scope>
    <source>
        <strain evidence="9">LMG 19450</strain>
    </source>
</reference>
<dbReference type="OrthoDB" id="9769355at2"/>
<evidence type="ECO:0000313" key="10">
    <source>
        <dbReference type="Proteomes" id="UP000030460"/>
    </source>
</evidence>
<evidence type="ECO:0000256" key="6">
    <source>
        <dbReference type="ARBA" id="ARBA00023004"/>
    </source>
</evidence>
<dbReference type="PANTHER" id="PTHR43756:SF5">
    <property type="entry name" value="CHOLINE MONOOXYGENASE, CHLOROPLASTIC"/>
    <property type="match status" value="1"/>
</dbReference>
<keyword evidence="5" id="KW-0560">Oxidoreductase</keyword>
<keyword evidence="9" id="KW-0223">Dioxygenase</keyword>
<dbReference type="SUPFAM" id="SSF55961">
    <property type="entry name" value="Bet v1-like"/>
    <property type="match status" value="1"/>
</dbReference>
<organism evidence="9 10">
    <name type="scientific">Paraburkholderia sacchari</name>
    <dbReference type="NCBI Taxonomy" id="159450"/>
    <lineage>
        <taxon>Bacteria</taxon>
        <taxon>Pseudomonadati</taxon>
        <taxon>Pseudomonadota</taxon>
        <taxon>Betaproteobacteria</taxon>
        <taxon>Burkholderiales</taxon>
        <taxon>Burkholderiaceae</taxon>
        <taxon>Paraburkholderia</taxon>
    </lineage>
</organism>
<dbReference type="AlphaFoldDB" id="A0A8T6ZKW8"/>
<keyword evidence="3" id="KW-0001">2Fe-2S</keyword>
<dbReference type="CDD" id="cd03469">
    <property type="entry name" value="Rieske_RO_Alpha_N"/>
    <property type="match status" value="1"/>
</dbReference>
<keyword evidence="7" id="KW-0411">Iron-sulfur</keyword>
<dbReference type="InterPro" id="IPR015879">
    <property type="entry name" value="Ring_hydroxy_dOase_asu_C_dom"/>
</dbReference>